<dbReference type="AlphaFoldDB" id="A0A2D6M1W9"/>
<evidence type="ECO:0000313" key="2">
    <source>
        <dbReference type="EMBL" id="MAG22432.1"/>
    </source>
</evidence>
<dbReference type="InterPro" id="IPR013087">
    <property type="entry name" value="Znf_C2H2_type"/>
</dbReference>
<organism evidence="2 3">
    <name type="scientific">Candidatus Iainarchaeum sp</name>
    <dbReference type="NCBI Taxonomy" id="3101447"/>
    <lineage>
        <taxon>Archaea</taxon>
        <taxon>Candidatus Iainarchaeota</taxon>
        <taxon>Candidatus Iainarchaeia</taxon>
        <taxon>Candidatus Iainarchaeales</taxon>
        <taxon>Candidatus Iainarchaeaceae</taxon>
        <taxon>Candidatus Iainarchaeum</taxon>
    </lineage>
</organism>
<accession>A0A2D6M1W9</accession>
<dbReference type="EMBL" id="NZBU01000012">
    <property type="protein sequence ID" value="MAG22432.1"/>
    <property type="molecule type" value="Genomic_DNA"/>
</dbReference>
<evidence type="ECO:0000259" key="1">
    <source>
        <dbReference type="PROSITE" id="PS50157"/>
    </source>
</evidence>
<evidence type="ECO:0000313" key="3">
    <source>
        <dbReference type="Proteomes" id="UP000226592"/>
    </source>
</evidence>
<dbReference type="Proteomes" id="UP000226592">
    <property type="component" value="Unassembled WGS sequence"/>
</dbReference>
<comment type="caution">
    <text evidence="2">The sequence shown here is derived from an EMBL/GenBank/DDBJ whole genome shotgun (WGS) entry which is preliminary data.</text>
</comment>
<proteinExistence type="predicted"/>
<dbReference type="PROSITE" id="PS50157">
    <property type="entry name" value="ZINC_FINGER_C2H2_2"/>
    <property type="match status" value="1"/>
</dbReference>
<gene>
    <name evidence="2" type="ORF">CL943_03985</name>
</gene>
<sequence>MQAHENSEKFKALKRRLLLKRGTECEYCGKESDRESDFDLHHESYKHAGDERDDEVKIACHQCHFKQTMLQKGLTTENYVNHIQDRFQKKLTDYEYYEIF</sequence>
<feature type="domain" description="C2H2-type" evidence="1">
    <location>
        <begin position="23"/>
        <end position="52"/>
    </location>
</feature>
<protein>
    <recommendedName>
        <fullName evidence="1">C2H2-type domain-containing protein</fullName>
    </recommendedName>
</protein>
<name>A0A2D6M1W9_9ARCH</name>
<reference evidence="3" key="1">
    <citation type="submission" date="2017-09" db="EMBL/GenBank/DDBJ databases">
        <title>The Reconstruction of 2,631 Draft Metagenome-Assembled Genomes from the Global Oceans.</title>
        <authorList>
            <person name="Tully B.J."/>
            <person name="Graham E.D."/>
            <person name="Heidelberg J.F."/>
        </authorList>
    </citation>
    <scope>NUCLEOTIDE SEQUENCE [LARGE SCALE GENOMIC DNA]</scope>
</reference>